<keyword evidence="2" id="KW-1185">Reference proteome</keyword>
<reference evidence="1" key="1">
    <citation type="submission" date="2020-11" db="EMBL/GenBank/DDBJ databases">
        <authorList>
            <person name="Whitehead M."/>
        </authorList>
    </citation>
    <scope>NUCLEOTIDE SEQUENCE</scope>
    <source>
        <strain evidence="1">EGII</strain>
    </source>
</reference>
<organism evidence="1 2">
    <name type="scientific">Ceratitis capitata</name>
    <name type="common">Mediterranean fruit fly</name>
    <name type="synonym">Tephritis capitata</name>
    <dbReference type="NCBI Taxonomy" id="7213"/>
    <lineage>
        <taxon>Eukaryota</taxon>
        <taxon>Metazoa</taxon>
        <taxon>Ecdysozoa</taxon>
        <taxon>Arthropoda</taxon>
        <taxon>Hexapoda</taxon>
        <taxon>Insecta</taxon>
        <taxon>Pterygota</taxon>
        <taxon>Neoptera</taxon>
        <taxon>Endopterygota</taxon>
        <taxon>Diptera</taxon>
        <taxon>Brachycera</taxon>
        <taxon>Muscomorpha</taxon>
        <taxon>Tephritoidea</taxon>
        <taxon>Tephritidae</taxon>
        <taxon>Ceratitis</taxon>
        <taxon>Ceratitis</taxon>
    </lineage>
</organism>
<evidence type="ECO:0000313" key="1">
    <source>
        <dbReference type="EMBL" id="CAD7001672.1"/>
    </source>
</evidence>
<comment type="caution">
    <text evidence="1">The sequence shown here is derived from an EMBL/GenBank/DDBJ whole genome shotgun (WGS) entry which is preliminary data.</text>
</comment>
<dbReference type="AlphaFoldDB" id="A0A811UR72"/>
<sequence>MRSNHDETFECTFDAHISSSITSTIPAAHIDMSAYHYLKNIPLADPSFRFNEGIDMLIGADILGTLLLGDTISALYNAARVLKQRAVSNQVVIADTARAATAQNRILRNFCMDDLIVWIHLLKPKHWHEMLPKF</sequence>
<dbReference type="Proteomes" id="UP000606786">
    <property type="component" value="Unassembled WGS sequence"/>
</dbReference>
<proteinExistence type="predicted"/>
<dbReference type="EMBL" id="CAJHJT010000023">
    <property type="protein sequence ID" value="CAD7001672.1"/>
    <property type="molecule type" value="Genomic_DNA"/>
</dbReference>
<gene>
    <name evidence="1" type="ORF">CCAP1982_LOCUS10163</name>
</gene>
<evidence type="ECO:0000313" key="2">
    <source>
        <dbReference type="Proteomes" id="UP000606786"/>
    </source>
</evidence>
<name>A0A811UR72_CERCA</name>
<protein>
    <submittedName>
        <fullName evidence="1">(Mediterranean fruit fly) hypothetical protein</fullName>
    </submittedName>
</protein>
<accession>A0A811UR72</accession>